<reference evidence="2 3" key="1">
    <citation type="submission" date="2023-02" db="EMBL/GenBank/DDBJ databases">
        <title>LHISI_Scaffold_Assembly.</title>
        <authorList>
            <person name="Stuart O.P."/>
            <person name="Cleave R."/>
            <person name="Magrath M.J.L."/>
            <person name="Mikheyev A.S."/>
        </authorList>
    </citation>
    <scope>NUCLEOTIDE SEQUENCE [LARGE SCALE GENOMIC DNA]</scope>
    <source>
        <strain evidence="2">Daus_M_001</strain>
        <tissue evidence="2">Leg muscle</tissue>
    </source>
</reference>
<dbReference type="InterPro" id="IPR005162">
    <property type="entry name" value="Retrotrans_gag_dom"/>
</dbReference>
<evidence type="ECO:0000313" key="3">
    <source>
        <dbReference type="Proteomes" id="UP001159363"/>
    </source>
</evidence>
<accession>A0ABQ9I9X0</accession>
<name>A0ABQ9I9X0_9NEOP</name>
<proteinExistence type="predicted"/>
<protein>
    <recommendedName>
        <fullName evidence="1">Retrotransposon gag domain-containing protein</fullName>
    </recommendedName>
</protein>
<dbReference type="Pfam" id="PF03732">
    <property type="entry name" value="Retrotrans_gag"/>
    <property type="match status" value="1"/>
</dbReference>
<gene>
    <name evidence="2" type="ORF">PR048_006060</name>
</gene>
<comment type="caution">
    <text evidence="2">The sequence shown here is derived from an EMBL/GenBank/DDBJ whole genome shotgun (WGS) entry which is preliminary data.</text>
</comment>
<feature type="non-terminal residue" evidence="2">
    <location>
        <position position="179"/>
    </location>
</feature>
<sequence length="179" mass="20257">MALSQDMAKAVNRLQMAECMHFAEIFENKPGQHTGAFIETIENVASMLSWRDSEKLICCKLKLKEEAQNVVRTCPQMKNTRVWDDFVAFLLKNFKTHKSSSCSFDKFFNCTQKSNKNVREYATRLRLAGCRTIADGPQCEAVGLRPSSQRFGLSRSAKTLEKALQCTEEASQNEQMSVG</sequence>
<organism evidence="2 3">
    <name type="scientific">Dryococelus australis</name>
    <dbReference type="NCBI Taxonomy" id="614101"/>
    <lineage>
        <taxon>Eukaryota</taxon>
        <taxon>Metazoa</taxon>
        <taxon>Ecdysozoa</taxon>
        <taxon>Arthropoda</taxon>
        <taxon>Hexapoda</taxon>
        <taxon>Insecta</taxon>
        <taxon>Pterygota</taxon>
        <taxon>Neoptera</taxon>
        <taxon>Polyneoptera</taxon>
        <taxon>Phasmatodea</taxon>
        <taxon>Verophasmatodea</taxon>
        <taxon>Anareolatae</taxon>
        <taxon>Phasmatidae</taxon>
        <taxon>Eurycanthinae</taxon>
        <taxon>Dryococelus</taxon>
    </lineage>
</organism>
<dbReference type="Proteomes" id="UP001159363">
    <property type="component" value="Chromosome 2"/>
</dbReference>
<evidence type="ECO:0000259" key="1">
    <source>
        <dbReference type="Pfam" id="PF03732"/>
    </source>
</evidence>
<dbReference type="EMBL" id="JARBHB010000002">
    <property type="protein sequence ID" value="KAJ8893462.1"/>
    <property type="molecule type" value="Genomic_DNA"/>
</dbReference>
<feature type="domain" description="Retrotransposon gag" evidence="1">
    <location>
        <begin position="62"/>
        <end position="127"/>
    </location>
</feature>
<evidence type="ECO:0000313" key="2">
    <source>
        <dbReference type="EMBL" id="KAJ8893462.1"/>
    </source>
</evidence>
<keyword evidence="3" id="KW-1185">Reference proteome</keyword>